<sequence>MNAFKKTLLAAAVGCCTPLANAHTESPVYLPASHAPAGVMADHLHAEGEWMFGYRVMREEYSDIYHGSDEVGAMEVAMAGYSMMPTSMTMEMHMLDIMYAVSDDLTLMLMPQYMTMDMAMEMVGSGHGHMDSMHEGGHDHSVSGVGDTILGGLFRIADTQGYRLHATLAISAPTGSVEEKNADGTFTHYGMQLGSGTWDLLPSLTYTSRLERLSWGAQVSARLPLEDENDSGFAFGERYGATAWSAYRIADWASLSARLEYAKEGDINGHYNGPHNHSSPPDLQENYGGEFVDCGIGVNFVAQRGALAGVRLGLEWVGSISANYNGYQLAREDGLNMSLSYAF</sequence>
<dbReference type="EMBL" id="CP014864">
    <property type="protein sequence ID" value="AMX03747.1"/>
    <property type="molecule type" value="Genomic_DNA"/>
</dbReference>
<dbReference type="Proteomes" id="UP000076077">
    <property type="component" value="Chromosome"/>
</dbReference>
<evidence type="ECO:0008006" key="4">
    <source>
        <dbReference type="Google" id="ProtNLM"/>
    </source>
</evidence>
<organism evidence="2 3">
    <name type="scientific">Microbulbifer thermotolerans</name>
    <dbReference type="NCBI Taxonomy" id="252514"/>
    <lineage>
        <taxon>Bacteria</taxon>
        <taxon>Pseudomonadati</taxon>
        <taxon>Pseudomonadota</taxon>
        <taxon>Gammaproteobacteria</taxon>
        <taxon>Cellvibrionales</taxon>
        <taxon>Microbulbiferaceae</taxon>
        <taxon>Microbulbifer</taxon>
    </lineage>
</organism>
<name>A0A143HQI2_MICTH</name>
<accession>A0A143HQI2</accession>
<gene>
    <name evidence="2" type="ORF">A3224_15165</name>
</gene>
<dbReference type="KEGG" id="mthd:A3224_15165"/>
<dbReference type="InterPro" id="IPR025737">
    <property type="entry name" value="FApF"/>
</dbReference>
<dbReference type="Pfam" id="PF13557">
    <property type="entry name" value="Phenol_MetA_deg"/>
    <property type="match status" value="1"/>
</dbReference>
<protein>
    <recommendedName>
        <fullName evidence="4">MetA-pathway of phenol degradation</fullName>
    </recommendedName>
</protein>
<keyword evidence="3" id="KW-1185">Reference proteome</keyword>
<evidence type="ECO:0000313" key="2">
    <source>
        <dbReference type="EMBL" id="AMX03747.1"/>
    </source>
</evidence>
<feature type="signal peptide" evidence="1">
    <location>
        <begin position="1"/>
        <end position="22"/>
    </location>
</feature>
<dbReference type="OrthoDB" id="5450709at2"/>
<evidence type="ECO:0000256" key="1">
    <source>
        <dbReference type="SAM" id="SignalP"/>
    </source>
</evidence>
<keyword evidence="1" id="KW-0732">Signal</keyword>
<dbReference type="GeneID" id="76609369"/>
<dbReference type="STRING" id="252514.A3224_15165"/>
<dbReference type="AlphaFoldDB" id="A0A143HQI2"/>
<dbReference type="RefSeq" id="WP_067156549.1">
    <property type="nucleotide sequence ID" value="NZ_CP014864.1"/>
</dbReference>
<feature type="chain" id="PRO_5007509605" description="MetA-pathway of phenol degradation" evidence="1">
    <location>
        <begin position="23"/>
        <end position="343"/>
    </location>
</feature>
<proteinExistence type="predicted"/>
<evidence type="ECO:0000313" key="3">
    <source>
        <dbReference type="Proteomes" id="UP000076077"/>
    </source>
</evidence>
<reference evidence="3" key="1">
    <citation type="submission" date="2016-03" db="EMBL/GenBank/DDBJ databases">
        <authorList>
            <person name="Lee Y.-S."/>
            <person name="Choi Y.-L."/>
        </authorList>
    </citation>
    <scope>NUCLEOTIDE SEQUENCE [LARGE SCALE GENOMIC DNA]</scope>
    <source>
        <strain evidence="3">DAU221</strain>
    </source>
</reference>